<accession>A0A197ZWL6</accession>
<dbReference type="InterPro" id="IPR026838">
    <property type="entry name" value="YheC/D"/>
</dbReference>
<keyword evidence="3" id="KW-1185">Reference proteome</keyword>
<name>A0A197ZWL6_9BACL</name>
<dbReference type="Proteomes" id="UP000078454">
    <property type="component" value="Unassembled WGS sequence"/>
</dbReference>
<feature type="region of interest" description="Disordered" evidence="1">
    <location>
        <begin position="259"/>
        <end position="296"/>
    </location>
</feature>
<comment type="caution">
    <text evidence="2">The sequence shown here is derived from an EMBL/GenBank/DDBJ whole genome shotgun (WGS) entry which is preliminary data.</text>
</comment>
<organism evidence="2 3">
    <name type="scientific">Paenibacillus oryzisoli</name>
    <dbReference type="NCBI Taxonomy" id="1850517"/>
    <lineage>
        <taxon>Bacteria</taxon>
        <taxon>Bacillati</taxon>
        <taxon>Bacillota</taxon>
        <taxon>Bacilli</taxon>
        <taxon>Bacillales</taxon>
        <taxon>Paenibacillaceae</taxon>
        <taxon>Paenibacillus</taxon>
    </lineage>
</organism>
<dbReference type="AlphaFoldDB" id="A0A197ZWL6"/>
<dbReference type="OrthoDB" id="7869153at2"/>
<dbReference type="Gene3D" id="3.30.470.20">
    <property type="entry name" value="ATP-grasp fold, B domain"/>
    <property type="match status" value="1"/>
</dbReference>
<dbReference type="Pfam" id="PF14398">
    <property type="entry name" value="ATPgrasp_YheCD"/>
    <property type="match status" value="1"/>
</dbReference>
<sequence>MTSSLKAVSSKWIKTRIIQRNVKLSRYVPTTHPFDRNRLSSMLTQHGMLYVKPDIGSLGIGVMRVEKRNGTYRYQSGIHIYRFPTFDKLYQSLRHRCGTKRYLIQKGIHVLTHEGNPYDFRVMIQRNPSGRWECTGTAARVAHPQKAVTNGSQGGTIYSPYDLLSPRIGVQATTLLLLEMEKISRLTAGQLSRSYPGMNELGIDIAVDQRLKPWILEVNTRPDPCPFTKLADQTIIRKIVRFGRANGRKYDLTCSKAKKAPKPRLRFSTASLEQEQPLPSVEPSAQPFSEPFPEKE</sequence>
<evidence type="ECO:0008006" key="4">
    <source>
        <dbReference type="Google" id="ProtNLM"/>
    </source>
</evidence>
<dbReference type="SUPFAM" id="SSF56059">
    <property type="entry name" value="Glutathione synthetase ATP-binding domain-like"/>
    <property type="match status" value="1"/>
</dbReference>
<dbReference type="EMBL" id="LYPB01000096">
    <property type="protein sequence ID" value="OAS13212.1"/>
    <property type="molecule type" value="Genomic_DNA"/>
</dbReference>
<evidence type="ECO:0000313" key="3">
    <source>
        <dbReference type="Proteomes" id="UP000078454"/>
    </source>
</evidence>
<dbReference type="STRING" id="1850517.A8708_33040"/>
<protein>
    <recommendedName>
        <fullName evidence="4">Endospore coat-associated protein</fullName>
    </recommendedName>
</protein>
<gene>
    <name evidence="2" type="ORF">A8708_33040</name>
</gene>
<reference evidence="2 3" key="1">
    <citation type="submission" date="2016-05" db="EMBL/GenBank/DDBJ databases">
        <title>Paenibacillus sp. 1ZS3-15 nov., isolated from the rhizosphere soil.</title>
        <authorList>
            <person name="Zhang X.X."/>
            <person name="Zhang J."/>
        </authorList>
    </citation>
    <scope>NUCLEOTIDE SEQUENCE [LARGE SCALE GENOMIC DNA]</scope>
    <source>
        <strain evidence="2 3">1ZS3-15</strain>
    </source>
</reference>
<evidence type="ECO:0000256" key="1">
    <source>
        <dbReference type="SAM" id="MobiDB-lite"/>
    </source>
</evidence>
<proteinExistence type="predicted"/>
<evidence type="ECO:0000313" key="2">
    <source>
        <dbReference type="EMBL" id="OAS13212.1"/>
    </source>
</evidence>
<dbReference type="RefSeq" id="WP_068671550.1">
    <property type="nucleotide sequence ID" value="NZ_LYPB01000096.1"/>
</dbReference>